<organism evidence="2 3">
    <name type="scientific">Araneus ventricosus</name>
    <name type="common">Orbweaver spider</name>
    <name type="synonym">Epeira ventricosa</name>
    <dbReference type="NCBI Taxonomy" id="182803"/>
    <lineage>
        <taxon>Eukaryota</taxon>
        <taxon>Metazoa</taxon>
        <taxon>Ecdysozoa</taxon>
        <taxon>Arthropoda</taxon>
        <taxon>Chelicerata</taxon>
        <taxon>Arachnida</taxon>
        <taxon>Araneae</taxon>
        <taxon>Araneomorphae</taxon>
        <taxon>Entelegynae</taxon>
        <taxon>Araneoidea</taxon>
        <taxon>Araneidae</taxon>
        <taxon>Araneus</taxon>
    </lineage>
</organism>
<keyword evidence="3" id="KW-1185">Reference proteome</keyword>
<evidence type="ECO:0000313" key="3">
    <source>
        <dbReference type="Proteomes" id="UP000499080"/>
    </source>
</evidence>
<gene>
    <name evidence="2" type="ORF">AVEN_219772_1</name>
</gene>
<dbReference type="Proteomes" id="UP000499080">
    <property type="component" value="Unassembled WGS sequence"/>
</dbReference>
<name>A0A4Y2PFL2_ARAVE</name>
<evidence type="ECO:0000313" key="2">
    <source>
        <dbReference type="EMBL" id="GBN49773.1"/>
    </source>
</evidence>
<protein>
    <submittedName>
        <fullName evidence="2">Uncharacterized protein</fullName>
    </submittedName>
</protein>
<evidence type="ECO:0000256" key="1">
    <source>
        <dbReference type="SAM" id="MobiDB-lite"/>
    </source>
</evidence>
<sequence>MMKTTPELSLPSPNFRITPAGRKMRGTVSTGATNRNILLNECTAAPLVGGIEDRTALILVDDLRNAADV</sequence>
<feature type="region of interest" description="Disordered" evidence="1">
    <location>
        <begin position="1"/>
        <end position="28"/>
    </location>
</feature>
<proteinExistence type="predicted"/>
<accession>A0A4Y2PFL2</accession>
<dbReference type="AlphaFoldDB" id="A0A4Y2PFL2"/>
<reference evidence="2 3" key="1">
    <citation type="journal article" date="2019" name="Sci. Rep.">
        <title>Orb-weaving spider Araneus ventricosus genome elucidates the spidroin gene catalogue.</title>
        <authorList>
            <person name="Kono N."/>
            <person name="Nakamura H."/>
            <person name="Ohtoshi R."/>
            <person name="Moran D.A.P."/>
            <person name="Shinohara A."/>
            <person name="Yoshida Y."/>
            <person name="Fujiwara M."/>
            <person name="Mori M."/>
            <person name="Tomita M."/>
            <person name="Arakawa K."/>
        </authorList>
    </citation>
    <scope>NUCLEOTIDE SEQUENCE [LARGE SCALE GENOMIC DNA]</scope>
</reference>
<comment type="caution">
    <text evidence="2">The sequence shown here is derived from an EMBL/GenBank/DDBJ whole genome shotgun (WGS) entry which is preliminary data.</text>
</comment>
<dbReference type="EMBL" id="BGPR01011131">
    <property type="protein sequence ID" value="GBN49773.1"/>
    <property type="molecule type" value="Genomic_DNA"/>
</dbReference>